<dbReference type="RefSeq" id="WP_145232094.1">
    <property type="nucleotide sequence ID" value="NZ_CP036343.1"/>
</dbReference>
<organism evidence="2 3">
    <name type="scientific">Gimesia algae</name>
    <dbReference type="NCBI Taxonomy" id="2527971"/>
    <lineage>
        <taxon>Bacteria</taxon>
        <taxon>Pseudomonadati</taxon>
        <taxon>Planctomycetota</taxon>
        <taxon>Planctomycetia</taxon>
        <taxon>Planctomycetales</taxon>
        <taxon>Planctomycetaceae</taxon>
        <taxon>Gimesia</taxon>
    </lineage>
</organism>
<dbReference type="Pfam" id="PF25138">
    <property type="entry name" value="Phage_H_T_join_3"/>
    <property type="match status" value="1"/>
</dbReference>
<keyword evidence="3" id="KW-1185">Reference proteome</keyword>
<dbReference type="EMBL" id="CP036343">
    <property type="protein sequence ID" value="QDT94167.1"/>
    <property type="molecule type" value="Genomic_DNA"/>
</dbReference>
<feature type="domain" description="Phage head-tail joining protein" evidence="1">
    <location>
        <begin position="18"/>
        <end position="126"/>
    </location>
</feature>
<reference evidence="2 3" key="1">
    <citation type="submission" date="2019-02" db="EMBL/GenBank/DDBJ databases">
        <title>Deep-cultivation of Planctomycetes and their phenomic and genomic characterization uncovers novel biology.</title>
        <authorList>
            <person name="Wiegand S."/>
            <person name="Jogler M."/>
            <person name="Boedeker C."/>
            <person name="Pinto D."/>
            <person name="Vollmers J."/>
            <person name="Rivas-Marin E."/>
            <person name="Kohn T."/>
            <person name="Peeters S.H."/>
            <person name="Heuer A."/>
            <person name="Rast P."/>
            <person name="Oberbeckmann S."/>
            <person name="Bunk B."/>
            <person name="Jeske O."/>
            <person name="Meyerdierks A."/>
            <person name="Storesund J.E."/>
            <person name="Kallscheuer N."/>
            <person name="Luecker S."/>
            <person name="Lage O.M."/>
            <person name="Pohl T."/>
            <person name="Merkel B.J."/>
            <person name="Hornburger P."/>
            <person name="Mueller R.-W."/>
            <person name="Bruemmer F."/>
            <person name="Labrenz M."/>
            <person name="Spormann A.M."/>
            <person name="Op den Camp H."/>
            <person name="Overmann J."/>
            <person name="Amann R."/>
            <person name="Jetten M.S.M."/>
            <person name="Mascher T."/>
            <person name="Medema M.H."/>
            <person name="Devos D.P."/>
            <person name="Kaster A.-K."/>
            <person name="Ovreas L."/>
            <person name="Rohde M."/>
            <person name="Galperin M.Y."/>
            <person name="Jogler C."/>
        </authorList>
    </citation>
    <scope>NUCLEOTIDE SEQUENCE [LARGE SCALE GENOMIC DNA]</scope>
    <source>
        <strain evidence="2 3">Pan161</strain>
    </source>
</reference>
<accession>A0A517VMB8</accession>
<evidence type="ECO:0000313" key="2">
    <source>
        <dbReference type="EMBL" id="QDT94167.1"/>
    </source>
</evidence>
<dbReference type="Proteomes" id="UP000316855">
    <property type="component" value="Chromosome"/>
</dbReference>
<dbReference type="OrthoDB" id="285024at2"/>
<dbReference type="AlphaFoldDB" id="A0A517VMB8"/>
<proteinExistence type="predicted"/>
<name>A0A517VMB8_9PLAN</name>
<dbReference type="InterPro" id="IPR056942">
    <property type="entry name" value="Phage_H_T_join"/>
</dbReference>
<evidence type="ECO:0000313" key="3">
    <source>
        <dbReference type="Proteomes" id="UP000316855"/>
    </source>
</evidence>
<gene>
    <name evidence="2" type="ORF">Pan161_58600</name>
</gene>
<protein>
    <recommendedName>
        <fullName evidence="1">Phage head-tail joining protein domain-containing protein</fullName>
    </recommendedName>
</protein>
<dbReference type="KEGG" id="gax:Pan161_58600"/>
<sequence>MSVIENVLAVGLQAGLSLTATSLTYTQGGNTIEDLKGTQGSTTWRVIDRDGFPIRKTSVDWLVKAELLVIDGVTVLPKRNDLITRVIGGVSRVHQVLPFGDDEQEYRFMDAGRTMLRIHTKLISEEPV</sequence>
<evidence type="ECO:0000259" key="1">
    <source>
        <dbReference type="Pfam" id="PF25138"/>
    </source>
</evidence>